<dbReference type="PROSITE" id="PS51819">
    <property type="entry name" value="VOC"/>
    <property type="match status" value="1"/>
</dbReference>
<dbReference type="Proteomes" id="UP000664277">
    <property type="component" value="Unassembled WGS sequence"/>
</dbReference>
<dbReference type="EMBL" id="JAFLCK010000002">
    <property type="protein sequence ID" value="MBN8659113.1"/>
    <property type="molecule type" value="Genomic_DNA"/>
</dbReference>
<evidence type="ECO:0000313" key="2">
    <source>
        <dbReference type="EMBL" id="MBN8659113.1"/>
    </source>
</evidence>
<reference evidence="2" key="1">
    <citation type="submission" date="2021-02" db="EMBL/GenBank/DDBJ databases">
        <title>Genome-Resolved Metagenomics of a Microbial Community Performing Photosynthetic Biological Nutrient Removal.</title>
        <authorList>
            <person name="Mcdaniel E.A."/>
        </authorList>
    </citation>
    <scope>NUCLEOTIDE SEQUENCE</scope>
    <source>
        <strain evidence="2">UWPOB_OBS1</strain>
    </source>
</reference>
<evidence type="ECO:0000313" key="3">
    <source>
        <dbReference type="Proteomes" id="UP000664277"/>
    </source>
</evidence>
<dbReference type="Gene3D" id="3.30.720.120">
    <property type="match status" value="1"/>
</dbReference>
<organism evidence="2 3">
    <name type="scientific">Candidatus Obscuribacter phosphatis</name>
    <dbReference type="NCBI Taxonomy" id="1906157"/>
    <lineage>
        <taxon>Bacteria</taxon>
        <taxon>Bacillati</taxon>
        <taxon>Candidatus Melainabacteria</taxon>
        <taxon>Candidatus Obscuribacterales</taxon>
        <taxon>Candidatus Obscuribacteraceae</taxon>
        <taxon>Candidatus Obscuribacter</taxon>
    </lineage>
</organism>
<accession>A0A8J7TLK2</accession>
<dbReference type="SUPFAM" id="SSF54593">
    <property type="entry name" value="Glyoxalase/Bleomycin resistance protein/Dihydroxybiphenyl dioxygenase"/>
    <property type="match status" value="1"/>
</dbReference>
<dbReference type="Pfam" id="PF00903">
    <property type="entry name" value="Glyoxalase"/>
    <property type="match status" value="1"/>
</dbReference>
<dbReference type="CDD" id="cd07246">
    <property type="entry name" value="VOC_like"/>
    <property type="match status" value="1"/>
</dbReference>
<dbReference type="AlphaFoldDB" id="A0A8J7TLK2"/>
<comment type="caution">
    <text evidence="2">The sequence shown here is derived from an EMBL/GenBank/DDBJ whole genome shotgun (WGS) entry which is preliminary data.</text>
</comment>
<dbReference type="InterPro" id="IPR037523">
    <property type="entry name" value="VOC_core"/>
</dbReference>
<gene>
    <name evidence="2" type="ORF">J0M35_02040</name>
</gene>
<sequence length="159" mass="18053">MKTEPSDCQLRVCLTVPDAAAALTWYANIFDGTEVMRMTYPGTEKIMHAEMKIGSSLLMICDEIAEFVPRSAKTLGNSPVTFMLYTDNCDRLFERATAGGAEVIMAPADMFWGDRYCQVIDPFGNRWSLLTHKEDLSFEEMEARKEKFFNLNLEKSSTH</sequence>
<dbReference type="PANTHER" id="PTHR34109">
    <property type="entry name" value="BNAUNNG04460D PROTEIN-RELATED"/>
    <property type="match status" value="1"/>
</dbReference>
<dbReference type="Gene3D" id="3.30.720.110">
    <property type="match status" value="1"/>
</dbReference>
<dbReference type="InterPro" id="IPR029068">
    <property type="entry name" value="Glyas_Bleomycin-R_OHBP_Dase"/>
</dbReference>
<dbReference type="PANTHER" id="PTHR34109:SF1">
    <property type="entry name" value="VOC DOMAIN-CONTAINING PROTEIN"/>
    <property type="match status" value="1"/>
</dbReference>
<evidence type="ECO:0000259" key="1">
    <source>
        <dbReference type="PROSITE" id="PS51819"/>
    </source>
</evidence>
<dbReference type="InterPro" id="IPR004360">
    <property type="entry name" value="Glyas_Fos-R_dOase_dom"/>
</dbReference>
<protein>
    <submittedName>
        <fullName evidence="2">VOC family protein</fullName>
    </submittedName>
</protein>
<name>A0A8J7TLK2_9BACT</name>
<feature type="domain" description="VOC" evidence="1">
    <location>
        <begin position="6"/>
        <end position="132"/>
    </location>
</feature>
<proteinExistence type="predicted"/>